<dbReference type="GO" id="GO:0016020">
    <property type="term" value="C:membrane"/>
    <property type="evidence" value="ECO:0007669"/>
    <property type="project" value="GOC"/>
</dbReference>
<dbReference type="GO" id="GO:0051999">
    <property type="term" value="P:mannosyl-inositol phosphorylceramide biosynthetic process"/>
    <property type="evidence" value="ECO:0007669"/>
    <property type="project" value="TreeGrafter"/>
</dbReference>
<protein>
    <submittedName>
        <fullName evidence="2">Mannosyltransferase</fullName>
    </submittedName>
</protein>
<accession>A0AAE5GSI8</accession>
<dbReference type="GO" id="GO:0000030">
    <property type="term" value="F:mannosyltransferase activity"/>
    <property type="evidence" value="ECO:0007669"/>
    <property type="project" value="TreeGrafter"/>
</dbReference>
<dbReference type="AlphaFoldDB" id="A0AAE5GSI8"/>
<proteinExistence type="predicted"/>
<keyword evidence="1" id="KW-0808">Transferase</keyword>
<dbReference type="InterPro" id="IPR029044">
    <property type="entry name" value="Nucleotide-diphossugar_trans"/>
</dbReference>
<dbReference type="EMBL" id="VTXO01000007">
    <property type="protein sequence ID" value="NOI82347.1"/>
    <property type="molecule type" value="Genomic_DNA"/>
</dbReference>
<dbReference type="PANTHER" id="PTHR32385:SF15">
    <property type="entry name" value="INOSITOL PHOSPHOCERAMIDE MANNOSYLTRANSFERASE 1"/>
    <property type="match status" value="1"/>
</dbReference>
<dbReference type="InterPro" id="IPR007577">
    <property type="entry name" value="GlycoTrfase_DXD_sugar-bd_CS"/>
</dbReference>
<dbReference type="InterPro" id="IPR051706">
    <property type="entry name" value="Glycosyltransferase_domain"/>
</dbReference>
<dbReference type="Gene3D" id="3.90.550.20">
    <property type="match status" value="1"/>
</dbReference>
<gene>
    <name evidence="2" type="ORF">F0237_16890</name>
</gene>
<evidence type="ECO:0000313" key="2">
    <source>
        <dbReference type="EMBL" id="NOI82347.1"/>
    </source>
</evidence>
<name>A0AAE5GSI8_9VIBR</name>
<dbReference type="SUPFAM" id="SSF53448">
    <property type="entry name" value="Nucleotide-diphospho-sugar transferases"/>
    <property type="match status" value="1"/>
</dbReference>
<dbReference type="RefSeq" id="WP_171323821.1">
    <property type="nucleotide sequence ID" value="NZ_VTXO01000007.1"/>
</dbReference>
<evidence type="ECO:0000313" key="3">
    <source>
        <dbReference type="Proteomes" id="UP000572722"/>
    </source>
</evidence>
<evidence type="ECO:0000256" key="1">
    <source>
        <dbReference type="ARBA" id="ARBA00022679"/>
    </source>
</evidence>
<dbReference type="Pfam" id="PF04488">
    <property type="entry name" value="Gly_transf_sug"/>
    <property type="match status" value="1"/>
</dbReference>
<comment type="caution">
    <text evidence="2">The sequence shown here is derived from an EMBL/GenBank/DDBJ whole genome shotgun (WGS) entry which is preliminary data.</text>
</comment>
<organism evidence="2 3">
    <name type="scientific">Vibrio tubiashii</name>
    <dbReference type="NCBI Taxonomy" id="29498"/>
    <lineage>
        <taxon>Bacteria</taxon>
        <taxon>Pseudomonadati</taxon>
        <taxon>Pseudomonadota</taxon>
        <taxon>Gammaproteobacteria</taxon>
        <taxon>Vibrionales</taxon>
        <taxon>Vibrionaceae</taxon>
        <taxon>Vibrio</taxon>
        <taxon>Vibrio oreintalis group</taxon>
    </lineage>
</organism>
<reference evidence="2 3" key="1">
    <citation type="submission" date="2019-08" db="EMBL/GenBank/DDBJ databases">
        <title>Draft genome sequencing and comparative genomics of hatchery-associated Vibrios.</title>
        <authorList>
            <person name="Kehlet-Delgado H."/>
            <person name="Mueller R.S."/>
        </authorList>
    </citation>
    <scope>NUCLEOTIDE SEQUENCE [LARGE SCALE GENOMIC DNA]</scope>
    <source>
        <strain evidence="2 3">01-65-5-1</strain>
    </source>
</reference>
<dbReference type="PANTHER" id="PTHR32385">
    <property type="entry name" value="MANNOSYL PHOSPHORYLINOSITOL CERAMIDE SYNTHASE"/>
    <property type="match status" value="1"/>
</dbReference>
<dbReference type="Proteomes" id="UP000572722">
    <property type="component" value="Unassembled WGS sequence"/>
</dbReference>
<keyword evidence="2" id="KW-0328">Glycosyltransferase</keyword>
<sequence>MTIKKIHTVWLGSQMNTLAQVCIADWAKQGFDVTVWTDQSHFVKEWINQCRFARECLDRKLYAFVSDYIRLKVLQHTGGLYLDTDVTITKDPFELFEGLLFSAGYETDTQTGTAVIYSEPHSEILARLIEFYEKDIWNSPLYIGPSIQTYVLFQEDWRNREACRIHEKAVFFEYDPDKCKLEYTPSEKVYMTHWFNNSWSSKRNLGFLIGKHKGPIGRFYEWQKQLLRK</sequence>